<dbReference type="Proteomes" id="UP000713904">
    <property type="component" value="Unassembled WGS sequence"/>
</dbReference>
<keyword evidence="2" id="KW-0805">Transcription regulation</keyword>
<keyword evidence="2" id="KW-0547">Nucleotide-binding</keyword>
<dbReference type="Pfam" id="PF08279">
    <property type="entry name" value="HTH_11"/>
    <property type="match status" value="1"/>
</dbReference>
<dbReference type="InterPro" id="IPR036390">
    <property type="entry name" value="WH_DNA-bd_sf"/>
</dbReference>
<evidence type="ECO:0000259" key="3">
    <source>
        <dbReference type="PROSITE" id="PS51733"/>
    </source>
</evidence>
<reference evidence="4 5" key="1">
    <citation type="submission" date="2020-05" db="EMBL/GenBank/DDBJ databases">
        <title>Draft genome of xy-202 and genomic insight in genome of the genus Peptostreptococcus.</title>
        <authorList>
            <person name="Zhang Z."/>
        </authorList>
    </citation>
    <scope>NUCLEOTIDE SEQUENCE [LARGE SCALE GENOMIC DNA]</scope>
    <source>
        <strain evidence="4 5">DSM 27025</strain>
    </source>
</reference>
<dbReference type="RefSeq" id="WP_185624704.1">
    <property type="nucleotide sequence ID" value="NZ_JABGBW010000010.1"/>
</dbReference>
<dbReference type="InterPro" id="IPR004408">
    <property type="entry name" value="Biotin_CoA_COase_ligase"/>
</dbReference>
<gene>
    <name evidence="2" type="primary">birA</name>
    <name evidence="4" type="ORF">HLB29_08335</name>
</gene>
<comment type="similarity">
    <text evidence="2">Belongs to the biotin--protein ligase family.</text>
</comment>
<sequence>MNTKNTKEFIINILKDNSDKYISGEYISQQLGLSRASVWKGIKTLQKEGFNITSKNGAGYRLEGKKKESTLSSYEIKYNLNTKYIAQKIYSFDTIDSTNIYANNIAEKSPEGTVIISNEQTDGKGRTGKKWISKENDGVYFSIILKPNIPIIKSSFLTQVAGASLLKTLEKLSVKTEIKWPNDIILNNKKIAGILTEMNAEIDKISYIIVGIGINLYNSEFEKSISNVATSIKKEGYNLNKEQFLKLFFETFEYYYDKFICDDNDEVLKILRDYSAVLGKDIYILKNGEKKIVFAENIDEHGNLVIRNSFGILETIFSGEISIRGLDSYV</sequence>
<feature type="binding site" evidence="2">
    <location>
        <begin position="97"/>
        <end position="99"/>
    </location>
    <ligand>
        <name>biotin</name>
        <dbReference type="ChEBI" id="CHEBI:57586"/>
    </ligand>
</feature>
<dbReference type="InterPro" id="IPR013196">
    <property type="entry name" value="HTH_11"/>
</dbReference>
<keyword evidence="5" id="KW-1185">Reference proteome</keyword>
<protein>
    <recommendedName>
        <fullName evidence="2">Bifunctional ligase/repressor BirA</fullName>
    </recommendedName>
    <alternativeName>
        <fullName evidence="2">Biotin--[acetyl-CoA-carboxylase] ligase</fullName>
        <ecNumber evidence="2">6.3.4.15</ecNumber>
    </alternativeName>
    <alternativeName>
        <fullName evidence="2">Biotin--protein ligase</fullName>
    </alternativeName>
    <alternativeName>
        <fullName evidence="2">Biotin-[acetyl-CoA carboxylase] synthetase</fullName>
    </alternativeName>
</protein>
<keyword evidence="2" id="KW-0804">Transcription</keyword>
<comment type="caution">
    <text evidence="4">The sequence shown here is derived from an EMBL/GenBank/DDBJ whole genome shotgun (WGS) entry which is preliminary data.</text>
</comment>
<dbReference type="NCBIfam" id="TIGR00121">
    <property type="entry name" value="birA_ligase"/>
    <property type="match status" value="1"/>
</dbReference>
<dbReference type="InterPro" id="IPR036388">
    <property type="entry name" value="WH-like_DNA-bd_sf"/>
</dbReference>
<feature type="domain" description="BPL/LPL catalytic" evidence="3">
    <location>
        <begin position="74"/>
        <end position="260"/>
    </location>
</feature>
<name>A0ABR6TND6_9FIRM</name>
<dbReference type="Gene3D" id="2.30.30.100">
    <property type="match status" value="1"/>
</dbReference>
<dbReference type="CDD" id="cd16442">
    <property type="entry name" value="BPL"/>
    <property type="match status" value="1"/>
</dbReference>
<dbReference type="PROSITE" id="PS51733">
    <property type="entry name" value="BPL_LPL_CATALYTIC"/>
    <property type="match status" value="1"/>
</dbReference>
<dbReference type="SUPFAM" id="SSF55681">
    <property type="entry name" value="Class II aaRS and biotin synthetases"/>
    <property type="match status" value="1"/>
</dbReference>
<dbReference type="EMBL" id="JABGBW010000010">
    <property type="protein sequence ID" value="MBC2576684.1"/>
    <property type="molecule type" value="Genomic_DNA"/>
</dbReference>
<comment type="catalytic activity">
    <reaction evidence="2">
        <text>biotin + L-lysyl-[protein] + ATP = N(6)-biotinyl-L-lysyl-[protein] + AMP + diphosphate + H(+)</text>
        <dbReference type="Rhea" id="RHEA:11756"/>
        <dbReference type="Rhea" id="RHEA-COMP:9752"/>
        <dbReference type="Rhea" id="RHEA-COMP:10505"/>
        <dbReference type="ChEBI" id="CHEBI:15378"/>
        <dbReference type="ChEBI" id="CHEBI:29969"/>
        <dbReference type="ChEBI" id="CHEBI:30616"/>
        <dbReference type="ChEBI" id="CHEBI:33019"/>
        <dbReference type="ChEBI" id="CHEBI:57586"/>
        <dbReference type="ChEBI" id="CHEBI:83144"/>
        <dbReference type="ChEBI" id="CHEBI:456215"/>
        <dbReference type="EC" id="6.3.4.15"/>
    </reaction>
</comment>
<dbReference type="PANTHER" id="PTHR12835">
    <property type="entry name" value="BIOTIN PROTEIN LIGASE"/>
    <property type="match status" value="1"/>
</dbReference>
<dbReference type="InterPro" id="IPR045864">
    <property type="entry name" value="aa-tRNA-synth_II/BPL/LPL"/>
</dbReference>
<evidence type="ECO:0000256" key="1">
    <source>
        <dbReference type="ARBA" id="ARBA00022598"/>
    </source>
</evidence>
<comment type="function">
    <text evidence="2">Acts both as a biotin--[acetyl-CoA-carboxylase] ligase and a repressor.</text>
</comment>
<dbReference type="EC" id="6.3.4.15" evidence="2"/>
<keyword evidence="2" id="KW-0678">Repressor</keyword>
<evidence type="ECO:0000313" key="4">
    <source>
        <dbReference type="EMBL" id="MBC2576684.1"/>
    </source>
</evidence>
<keyword evidence="2" id="KW-0067">ATP-binding</keyword>
<dbReference type="InterPro" id="IPR004143">
    <property type="entry name" value="BPL_LPL_catalytic"/>
</dbReference>
<feature type="binding site" evidence="2">
    <location>
        <position position="190"/>
    </location>
    <ligand>
        <name>biotin</name>
        <dbReference type="ChEBI" id="CHEBI:57586"/>
    </ligand>
</feature>
<keyword evidence="1 2" id="KW-0436">Ligase</keyword>
<feature type="binding site" evidence="2">
    <location>
        <position position="120"/>
    </location>
    <ligand>
        <name>biotin</name>
        <dbReference type="ChEBI" id="CHEBI:57586"/>
    </ligand>
</feature>
<dbReference type="Gene3D" id="3.30.930.10">
    <property type="entry name" value="Bira Bifunctional Protein, Domain 2"/>
    <property type="match status" value="1"/>
</dbReference>
<comment type="caution">
    <text evidence="2">Lacks conserved residue(s) required for the propagation of feature annotation.</text>
</comment>
<feature type="DNA-binding region" description="H-T-H motif" evidence="2">
    <location>
        <begin position="24"/>
        <end position="43"/>
    </location>
</feature>
<dbReference type="GO" id="GO:0004077">
    <property type="term" value="F:biotin--[biotin carboxyl-carrier protein] ligase activity"/>
    <property type="evidence" value="ECO:0007669"/>
    <property type="project" value="UniProtKB-EC"/>
</dbReference>
<dbReference type="PANTHER" id="PTHR12835:SF5">
    <property type="entry name" value="BIOTIN--PROTEIN LIGASE"/>
    <property type="match status" value="1"/>
</dbReference>
<accession>A0ABR6TND6</accession>
<evidence type="ECO:0000313" key="5">
    <source>
        <dbReference type="Proteomes" id="UP000713904"/>
    </source>
</evidence>
<dbReference type="SUPFAM" id="SSF46785">
    <property type="entry name" value="Winged helix' DNA-binding domain"/>
    <property type="match status" value="1"/>
</dbReference>
<keyword evidence="2" id="KW-0092">Biotin</keyword>
<dbReference type="HAMAP" id="MF_00978">
    <property type="entry name" value="Bifunct_BirA"/>
    <property type="match status" value="1"/>
</dbReference>
<organism evidence="4 5">
    <name type="scientific">Peptostreptococcus canis</name>
    <dbReference type="NCBI Taxonomy" id="1159213"/>
    <lineage>
        <taxon>Bacteria</taxon>
        <taxon>Bacillati</taxon>
        <taxon>Bacillota</taxon>
        <taxon>Clostridia</taxon>
        <taxon>Peptostreptococcales</taxon>
        <taxon>Peptostreptococcaceae</taxon>
        <taxon>Peptostreptococcus</taxon>
    </lineage>
</organism>
<evidence type="ECO:0000256" key="2">
    <source>
        <dbReference type="HAMAP-Rule" id="MF_00978"/>
    </source>
</evidence>
<dbReference type="Gene3D" id="1.10.10.10">
    <property type="entry name" value="Winged helix-like DNA-binding domain superfamily/Winged helix DNA-binding domain"/>
    <property type="match status" value="1"/>
</dbReference>
<dbReference type="Pfam" id="PF03099">
    <property type="entry name" value="BPL_LplA_LipB"/>
    <property type="match status" value="1"/>
</dbReference>
<keyword evidence="2" id="KW-0238">DNA-binding</keyword>
<dbReference type="InterPro" id="IPR030855">
    <property type="entry name" value="Bifunct_BirA"/>
</dbReference>
<proteinExistence type="inferred from homology"/>